<evidence type="ECO:0000256" key="1">
    <source>
        <dbReference type="ARBA" id="ARBA00001974"/>
    </source>
</evidence>
<feature type="domain" description="Glucose-methanol-choline oxidoreductase N-terminal" evidence="17">
    <location>
        <begin position="208"/>
        <end position="304"/>
    </location>
</feature>
<proteinExistence type="inferred from homology"/>
<dbReference type="InterPro" id="IPR000172">
    <property type="entry name" value="GMC_OxRdtase_N"/>
</dbReference>
<dbReference type="EC" id="5.3.3.1" evidence="11"/>
<evidence type="ECO:0000256" key="5">
    <source>
        <dbReference type="ARBA" id="ARBA00022827"/>
    </source>
</evidence>
<dbReference type="Gene3D" id="3.50.50.60">
    <property type="entry name" value="FAD/NAD(P)-binding domain"/>
    <property type="match status" value="3"/>
</dbReference>
<evidence type="ECO:0000259" key="18">
    <source>
        <dbReference type="Pfam" id="PF05199"/>
    </source>
</evidence>
<reference evidence="19 20" key="1">
    <citation type="submission" date="2019-07" db="EMBL/GenBank/DDBJ databases">
        <title>Genomic Encyclopedia of Archaeal and Bacterial Type Strains, Phase II (KMG-II): from individual species to whole genera.</title>
        <authorList>
            <person name="Goeker M."/>
        </authorList>
    </citation>
    <scope>NUCLEOTIDE SEQUENCE [LARGE SCALE GENOMIC DNA]</scope>
    <source>
        <strain evidence="19 20">DSM 46842</strain>
    </source>
</reference>
<dbReference type="SUPFAM" id="SSF51905">
    <property type="entry name" value="FAD/NAD(P)-binding domain"/>
    <property type="match status" value="1"/>
</dbReference>
<dbReference type="InterPro" id="IPR036188">
    <property type="entry name" value="FAD/NAD-bd_sf"/>
</dbReference>
<evidence type="ECO:0000256" key="14">
    <source>
        <dbReference type="ARBA" id="ARBA00049744"/>
    </source>
</evidence>
<keyword evidence="7" id="KW-0443">Lipid metabolism</keyword>
<keyword evidence="9" id="KW-0753">Steroid metabolism</keyword>
<evidence type="ECO:0000256" key="2">
    <source>
        <dbReference type="ARBA" id="ARBA00010790"/>
    </source>
</evidence>
<dbReference type="GO" id="GO:0050660">
    <property type="term" value="F:flavin adenine dinucleotide binding"/>
    <property type="evidence" value="ECO:0007669"/>
    <property type="project" value="InterPro"/>
</dbReference>
<evidence type="ECO:0000256" key="10">
    <source>
        <dbReference type="ARBA" id="ARBA00023235"/>
    </source>
</evidence>
<keyword evidence="6" id="KW-0560">Oxidoreductase</keyword>
<evidence type="ECO:0000256" key="7">
    <source>
        <dbReference type="ARBA" id="ARBA00023098"/>
    </source>
</evidence>
<gene>
    <name evidence="19" type="ORF">BD833_103137</name>
</gene>
<dbReference type="AlphaFoldDB" id="A0A5S5CYZ7"/>
<feature type="domain" description="Glucose-methanol-choline oxidoreductase C-terminal" evidence="18">
    <location>
        <begin position="496"/>
        <end position="554"/>
    </location>
</feature>
<name>A0A5S5CYZ7_9ACTN</name>
<dbReference type="Pfam" id="PF05199">
    <property type="entry name" value="GMC_oxred_C"/>
    <property type="match status" value="1"/>
</dbReference>
<evidence type="ECO:0000256" key="11">
    <source>
        <dbReference type="ARBA" id="ARBA00038856"/>
    </source>
</evidence>
<protein>
    <recommendedName>
        <fullName evidence="14">Cholesterol oxidase</fullName>
        <ecNumber evidence="13">1.1.3.6</ecNumber>
        <ecNumber evidence="11">5.3.3.1</ecNumber>
    </recommendedName>
    <alternativeName>
        <fullName evidence="15">Cholesterol isomerase</fullName>
    </alternativeName>
</protein>
<evidence type="ECO:0000256" key="4">
    <source>
        <dbReference type="ARBA" id="ARBA00022630"/>
    </source>
</evidence>
<dbReference type="PANTHER" id="PTHR47470">
    <property type="entry name" value="CHOLESTEROL OXIDASE"/>
    <property type="match status" value="1"/>
</dbReference>
<dbReference type="InterPro" id="IPR052542">
    <property type="entry name" value="Cholesterol_Oxidase"/>
</dbReference>
<dbReference type="EC" id="1.1.3.6" evidence="13"/>
<dbReference type="GO" id="GO:0016995">
    <property type="term" value="F:cholesterol oxidase activity"/>
    <property type="evidence" value="ECO:0007669"/>
    <property type="project" value="UniProtKB-EC"/>
</dbReference>
<dbReference type="PANTHER" id="PTHR47470:SF1">
    <property type="entry name" value="FAD-DEPENDENT OXIDOREDUCTASE 2 FAD BINDING DOMAIN-CONTAINING PROTEIN"/>
    <property type="match status" value="1"/>
</dbReference>
<dbReference type="InterPro" id="IPR007867">
    <property type="entry name" value="GMC_OxRtase_C"/>
</dbReference>
<evidence type="ECO:0000256" key="9">
    <source>
        <dbReference type="ARBA" id="ARBA00023221"/>
    </source>
</evidence>
<sequence length="809" mass="86547">MTATHEPPEHFDAVIVGSGFGGSVTAYRLASAGLRVCVLERGKTYPPGSFARSPLEMQRNLWDPSEGLQGLFDVWSFRGLEAVVSSGLGGGSLIYANVLIRKDERWFVEESPLPGGGYEHWPISRADLDPHYDAVERMLRARPYPVGSEPYASTPKTVAMRDAARRLGLDWDLPNLAVSFAGNGGPPVPGEAIAPYEYPNLHGRLRTTCRLCGECDIGCNYGSKNTLDHTYLSAAAHAGAVLRTRSEVRRIAPSGGGYRISYVTHAPEAEGHRTRTARLPVTELTADRLVLAAGALGTPFLLLRNRAAFPALSRALGTRFSGNGDLLGFVLGATHADGTPRRIEGSRGPVITSRIRVPDETDGAAGRGSYVEDAGYPAFAEWMVEAAGAPAAAARMARFAAGRIWARLSGSPRSGLGSELQALLGDAAFSAGSLPLLGMGRDVPDGVLSLRRGHLQVDWTSATSTAYFEGVRGVMRDLAGELGAGFRDNPIWHLRRRVITVHPLGGAPMGRHPREGVVDSYGEVFGHPGMYVADGAAMPGPVGANPSLTIAAFADRLADHLLDQHARRGTVVRSTAPQDGHRPAAPAIPRPAPAPERAPRLWFTEEMKGFVALGEDDSQRGYDRGRAEGTALSFRLTITIEDVTRFLTDPDRAGTAVGHVDCDALGGRLPVERGIFNLFVHTPADLGDTRRARMLYRLLLRDGAGNPVTLSGVKDVHDDPGWDVWRDTSTLFVRLYAGHAESDEGAALLGSGIITIHLPDFLEQLTTLRATGPEPGDAVRALQAFGSVFLGELWTIYGPRVLDTSGSGA</sequence>
<evidence type="ECO:0000256" key="16">
    <source>
        <dbReference type="SAM" id="MobiDB-lite"/>
    </source>
</evidence>
<keyword evidence="8" id="KW-1207">Sterol metabolism</keyword>
<dbReference type="GO" id="GO:0008203">
    <property type="term" value="P:cholesterol metabolic process"/>
    <property type="evidence" value="ECO:0007669"/>
    <property type="project" value="UniProtKB-KW"/>
</dbReference>
<comment type="caution">
    <text evidence="19">The sequence shown here is derived from an EMBL/GenBank/DDBJ whole genome shotgun (WGS) entry which is preliminary data.</text>
</comment>
<keyword evidence="10" id="KW-0413">Isomerase</keyword>
<evidence type="ECO:0000259" key="17">
    <source>
        <dbReference type="Pfam" id="PF00732"/>
    </source>
</evidence>
<comment type="similarity">
    <text evidence="2">Belongs to the GMC oxidoreductase family.</text>
</comment>
<evidence type="ECO:0000313" key="19">
    <source>
        <dbReference type="EMBL" id="TYP88981.1"/>
    </source>
</evidence>
<dbReference type="Proteomes" id="UP000322499">
    <property type="component" value="Unassembled WGS sequence"/>
</dbReference>
<organism evidence="19 20">
    <name type="scientific">Blastococcus xanthinilyticus</name>
    <dbReference type="NCBI Taxonomy" id="1564164"/>
    <lineage>
        <taxon>Bacteria</taxon>
        <taxon>Bacillati</taxon>
        <taxon>Actinomycetota</taxon>
        <taxon>Actinomycetes</taxon>
        <taxon>Geodermatophilales</taxon>
        <taxon>Geodermatophilaceae</taxon>
        <taxon>Blastococcus</taxon>
    </lineage>
</organism>
<keyword evidence="5" id="KW-0274">FAD</keyword>
<comment type="pathway">
    <text evidence="12">Steroid metabolism; cholesterol degradation.</text>
</comment>
<evidence type="ECO:0000256" key="3">
    <source>
        <dbReference type="ARBA" id="ARBA00022548"/>
    </source>
</evidence>
<dbReference type="EMBL" id="VNHW01000003">
    <property type="protein sequence ID" value="TYP88981.1"/>
    <property type="molecule type" value="Genomic_DNA"/>
</dbReference>
<evidence type="ECO:0000256" key="12">
    <source>
        <dbReference type="ARBA" id="ARBA00049645"/>
    </source>
</evidence>
<comment type="cofactor">
    <cofactor evidence="1">
        <name>FAD</name>
        <dbReference type="ChEBI" id="CHEBI:57692"/>
    </cofactor>
</comment>
<keyword evidence="4" id="KW-0285">Flavoprotein</keyword>
<evidence type="ECO:0000256" key="15">
    <source>
        <dbReference type="ARBA" id="ARBA00049778"/>
    </source>
</evidence>
<evidence type="ECO:0000313" key="20">
    <source>
        <dbReference type="Proteomes" id="UP000322499"/>
    </source>
</evidence>
<dbReference type="Pfam" id="PF00732">
    <property type="entry name" value="GMC_oxred_N"/>
    <property type="match status" value="1"/>
</dbReference>
<keyword evidence="20" id="KW-1185">Reference proteome</keyword>
<dbReference type="RefSeq" id="WP_208092373.1">
    <property type="nucleotide sequence ID" value="NZ_VNHW01000003.1"/>
</dbReference>
<keyword evidence="3" id="KW-0153">Cholesterol metabolism</keyword>
<dbReference type="GO" id="GO:0004769">
    <property type="term" value="F:steroid Delta-isomerase activity"/>
    <property type="evidence" value="ECO:0007669"/>
    <property type="project" value="UniProtKB-EC"/>
</dbReference>
<dbReference type="Pfam" id="PF13450">
    <property type="entry name" value="NAD_binding_8"/>
    <property type="match status" value="1"/>
</dbReference>
<accession>A0A5S5CYZ7</accession>
<evidence type="ECO:0000256" key="13">
    <source>
        <dbReference type="ARBA" id="ARBA00049723"/>
    </source>
</evidence>
<feature type="region of interest" description="Disordered" evidence="16">
    <location>
        <begin position="572"/>
        <end position="594"/>
    </location>
</feature>
<evidence type="ECO:0000256" key="8">
    <source>
        <dbReference type="ARBA" id="ARBA00023166"/>
    </source>
</evidence>
<evidence type="ECO:0000256" key="6">
    <source>
        <dbReference type="ARBA" id="ARBA00023002"/>
    </source>
</evidence>